<reference evidence="1 2" key="1">
    <citation type="submission" date="2019-03" db="EMBL/GenBank/DDBJ databases">
        <title>Genomic Encyclopedia of Type Strains, Phase IV (KMG-IV): sequencing the most valuable type-strain genomes for metagenomic binning, comparative biology and taxonomic classification.</title>
        <authorList>
            <person name="Goeker M."/>
        </authorList>
    </citation>
    <scope>NUCLEOTIDE SEQUENCE [LARGE SCALE GENOMIC DNA]</scope>
    <source>
        <strain evidence="1 2">DSM 7445</strain>
    </source>
</reference>
<comment type="caution">
    <text evidence="1">The sequence shown here is derived from an EMBL/GenBank/DDBJ whole genome shotgun (WGS) entry which is preliminary data.</text>
</comment>
<sequence length="117" mass="13190">MQKLQKDWPIVCAILNHKLASFEGGPNELARLAGINYFAARRFLSDRVHNHTKNAEKLCEFFEIDITETAKVQTDLLEMLTGLVKQVWDGSAAHAELLAGLIKSTEPFKVAERQQKP</sequence>
<proteinExistence type="predicted"/>
<dbReference type="Proteomes" id="UP000295382">
    <property type="component" value="Unassembled WGS sequence"/>
</dbReference>
<name>A0A4R3HX62_PAULE</name>
<dbReference type="AlphaFoldDB" id="A0A4R3HX62"/>
<keyword evidence="2" id="KW-1185">Reference proteome</keyword>
<accession>A0A4R3HX62</accession>
<dbReference type="EMBL" id="SLZQ01000003">
    <property type="protein sequence ID" value="TCS37907.1"/>
    <property type="molecule type" value="Genomic_DNA"/>
</dbReference>
<dbReference type="RefSeq" id="WP_132257977.1">
    <property type="nucleotide sequence ID" value="NZ_SLZQ01000003.1"/>
</dbReference>
<gene>
    <name evidence="1" type="ORF">EDC30_103199</name>
</gene>
<protein>
    <submittedName>
        <fullName evidence="1">Uncharacterized protein</fullName>
    </submittedName>
</protein>
<evidence type="ECO:0000313" key="2">
    <source>
        <dbReference type="Proteomes" id="UP000295382"/>
    </source>
</evidence>
<dbReference type="OrthoDB" id="8912782at2"/>
<evidence type="ECO:0000313" key="1">
    <source>
        <dbReference type="EMBL" id="TCS37907.1"/>
    </source>
</evidence>
<organism evidence="1 2">
    <name type="scientific">Paucimonas lemoignei</name>
    <name type="common">Pseudomonas lemoignei</name>
    <dbReference type="NCBI Taxonomy" id="29443"/>
    <lineage>
        <taxon>Bacteria</taxon>
        <taxon>Pseudomonadati</taxon>
        <taxon>Pseudomonadota</taxon>
        <taxon>Betaproteobacteria</taxon>
        <taxon>Burkholderiales</taxon>
        <taxon>Burkholderiaceae</taxon>
        <taxon>Paucimonas</taxon>
    </lineage>
</organism>